<name>A0A7C4XFA4_UNCW3</name>
<dbReference type="NCBIfam" id="TIGR00199">
    <property type="entry name" value="PncC_domain"/>
    <property type="match status" value="1"/>
</dbReference>
<dbReference type="InterPro" id="IPR036653">
    <property type="entry name" value="CinA-like_C"/>
</dbReference>
<protein>
    <submittedName>
        <fullName evidence="2">CinA family protein</fullName>
    </submittedName>
</protein>
<feature type="domain" description="CinA C-terminal" evidence="1">
    <location>
        <begin position="7"/>
        <end position="155"/>
    </location>
</feature>
<dbReference type="Pfam" id="PF02464">
    <property type="entry name" value="CinA"/>
    <property type="match status" value="1"/>
</dbReference>
<dbReference type="InterPro" id="IPR008136">
    <property type="entry name" value="CinA_C"/>
</dbReference>
<accession>A0A7C4XFA4</accession>
<dbReference type="EMBL" id="DTGZ01000125">
    <property type="protein sequence ID" value="HGV97955.1"/>
    <property type="molecule type" value="Genomic_DNA"/>
</dbReference>
<dbReference type="SUPFAM" id="SSF142433">
    <property type="entry name" value="CinA-like"/>
    <property type="match status" value="1"/>
</dbReference>
<evidence type="ECO:0000313" key="2">
    <source>
        <dbReference type="EMBL" id="HGV97955.1"/>
    </source>
</evidence>
<reference evidence="2" key="1">
    <citation type="journal article" date="2020" name="mSystems">
        <title>Genome- and Community-Level Interaction Insights into Carbon Utilization and Element Cycling Functions of Hydrothermarchaeota in Hydrothermal Sediment.</title>
        <authorList>
            <person name="Zhou Z."/>
            <person name="Liu Y."/>
            <person name="Xu W."/>
            <person name="Pan J."/>
            <person name="Luo Z.H."/>
            <person name="Li M."/>
        </authorList>
    </citation>
    <scope>NUCLEOTIDE SEQUENCE [LARGE SCALE GENOMIC DNA]</scope>
    <source>
        <strain evidence="2">SpSt-774</strain>
    </source>
</reference>
<evidence type="ECO:0000259" key="1">
    <source>
        <dbReference type="Pfam" id="PF02464"/>
    </source>
</evidence>
<dbReference type="AlphaFoldDB" id="A0A7C4XFA4"/>
<organism evidence="2">
    <name type="scientific">candidate division WOR-3 bacterium</name>
    <dbReference type="NCBI Taxonomy" id="2052148"/>
    <lineage>
        <taxon>Bacteria</taxon>
        <taxon>Bacteria division WOR-3</taxon>
    </lineage>
</organism>
<comment type="caution">
    <text evidence="2">The sequence shown here is derived from an EMBL/GenBank/DDBJ whole genome shotgun (WGS) entry which is preliminary data.</text>
</comment>
<dbReference type="Gene3D" id="3.90.950.20">
    <property type="entry name" value="CinA-like"/>
    <property type="match status" value="1"/>
</dbReference>
<gene>
    <name evidence="2" type="ORF">ENV60_06635</name>
</gene>
<proteinExistence type="predicted"/>
<sequence>MFNRFLKEIARKLLDRKLTISVCESCTGGMLGAIITSLSGSSKYFSGGIIAYSNRIKEKIVGVRPGTLRKFGAVSSETALEMAKNVRKRLNSDIGISITGIAGPAGGTKKKPVGLVYIGLASKKEGVFKKFLFKGNREAVRKKSCREALLLLRDFLEY</sequence>